<gene>
    <name evidence="4" type="ORF">S01H1_12113</name>
</gene>
<dbReference type="GO" id="GO:0032259">
    <property type="term" value="P:methylation"/>
    <property type="evidence" value="ECO:0007669"/>
    <property type="project" value="UniProtKB-KW"/>
</dbReference>
<evidence type="ECO:0008006" key="5">
    <source>
        <dbReference type="Google" id="ProtNLM"/>
    </source>
</evidence>
<dbReference type="InterPro" id="IPR038601">
    <property type="entry name" value="MttB-like_sf"/>
</dbReference>
<dbReference type="InterPro" id="IPR010426">
    <property type="entry name" value="MTTB_MeTrfase"/>
</dbReference>
<protein>
    <recommendedName>
        <fullName evidence="5">Trimethylamine methyltransferase</fullName>
    </recommendedName>
</protein>
<evidence type="ECO:0000256" key="2">
    <source>
        <dbReference type="ARBA" id="ARBA00022603"/>
    </source>
</evidence>
<dbReference type="GO" id="GO:0008168">
    <property type="term" value="F:methyltransferase activity"/>
    <property type="evidence" value="ECO:0007669"/>
    <property type="project" value="UniProtKB-KW"/>
</dbReference>
<accession>X0STD7</accession>
<comment type="similarity">
    <text evidence="1">Belongs to the trimethylamine methyltransferase family.</text>
</comment>
<sequence>RSGDYIASMSEKYLCNAAAVQLAHDWGVPSLGGAYSVDCSEPASWQLGRDSVYTSLLTPLAGADMVEGLGLLRAATLLLPEQIIYDDEIYHTHRKLAEGIDTAPEKIALDVIEAVGPGGHFMGQKHTRQTIRDIWLPKLTHPDPTVDDPPSPDIRERARATFERILAQHQPEPLQEDLQVELHDIIEAAAKSEGMVG</sequence>
<evidence type="ECO:0000313" key="4">
    <source>
        <dbReference type="EMBL" id="GAF84259.1"/>
    </source>
</evidence>
<organism evidence="4">
    <name type="scientific">marine sediment metagenome</name>
    <dbReference type="NCBI Taxonomy" id="412755"/>
    <lineage>
        <taxon>unclassified sequences</taxon>
        <taxon>metagenomes</taxon>
        <taxon>ecological metagenomes</taxon>
    </lineage>
</organism>
<comment type="caution">
    <text evidence="4">The sequence shown here is derived from an EMBL/GenBank/DDBJ whole genome shotgun (WGS) entry which is preliminary data.</text>
</comment>
<keyword evidence="2" id="KW-0489">Methyltransferase</keyword>
<dbReference type="Pfam" id="PF06253">
    <property type="entry name" value="MTTB"/>
    <property type="match status" value="1"/>
</dbReference>
<evidence type="ECO:0000256" key="3">
    <source>
        <dbReference type="ARBA" id="ARBA00022679"/>
    </source>
</evidence>
<dbReference type="EMBL" id="BARS01006199">
    <property type="protein sequence ID" value="GAF84259.1"/>
    <property type="molecule type" value="Genomic_DNA"/>
</dbReference>
<dbReference type="AlphaFoldDB" id="X0STD7"/>
<dbReference type="Gene3D" id="3.20.20.480">
    <property type="entry name" value="Trimethylamine methyltransferase-like"/>
    <property type="match status" value="1"/>
</dbReference>
<reference evidence="4" key="1">
    <citation type="journal article" date="2014" name="Front. Microbiol.">
        <title>High frequency of phylogenetically diverse reductive dehalogenase-homologous genes in deep subseafloor sedimentary metagenomes.</title>
        <authorList>
            <person name="Kawai M."/>
            <person name="Futagami T."/>
            <person name="Toyoda A."/>
            <person name="Takaki Y."/>
            <person name="Nishi S."/>
            <person name="Hori S."/>
            <person name="Arai W."/>
            <person name="Tsubouchi T."/>
            <person name="Morono Y."/>
            <person name="Uchiyama I."/>
            <person name="Ito T."/>
            <person name="Fujiyama A."/>
            <person name="Inagaki F."/>
            <person name="Takami H."/>
        </authorList>
    </citation>
    <scope>NUCLEOTIDE SEQUENCE</scope>
    <source>
        <strain evidence="4">Expedition CK06-06</strain>
    </source>
</reference>
<name>X0STD7_9ZZZZ</name>
<feature type="non-terminal residue" evidence="4">
    <location>
        <position position="1"/>
    </location>
</feature>
<proteinExistence type="inferred from homology"/>
<evidence type="ECO:0000256" key="1">
    <source>
        <dbReference type="ARBA" id="ARBA00007137"/>
    </source>
</evidence>
<dbReference type="GO" id="GO:0015948">
    <property type="term" value="P:methanogenesis"/>
    <property type="evidence" value="ECO:0007669"/>
    <property type="project" value="InterPro"/>
</dbReference>
<keyword evidence="3" id="KW-0808">Transferase</keyword>